<dbReference type="HOGENOM" id="CLU_2990113_0_0_11"/>
<dbReference type="AlphaFoldDB" id="Q0RQL7"/>
<proteinExistence type="predicted"/>
<keyword evidence="2" id="KW-1185">Reference proteome</keyword>
<name>Q0RQL7_FRAAA</name>
<gene>
    <name evidence="1" type="ordered locus">FRAAL1501</name>
</gene>
<accession>Q0RQL7</accession>
<protein>
    <submittedName>
        <fullName evidence="1">Uncharacterized protein</fullName>
    </submittedName>
</protein>
<sequence>MGVTPQIAFGDLWGPLAQGAVWGFRQIAFGDLPGGAVGAFGDLWGPLAQGAVRWVTR</sequence>
<dbReference type="STRING" id="326424.FRAAL1501"/>
<dbReference type="Proteomes" id="UP000000657">
    <property type="component" value="Chromosome"/>
</dbReference>
<evidence type="ECO:0000313" key="2">
    <source>
        <dbReference type="Proteomes" id="UP000000657"/>
    </source>
</evidence>
<reference evidence="1 2" key="1">
    <citation type="journal article" date="2007" name="Genome Res.">
        <title>Genome characteristics of facultatively symbiotic Frankia sp. strains reflect host range and host plant biogeography.</title>
        <authorList>
            <person name="Normand P."/>
            <person name="Lapierre P."/>
            <person name="Tisa L.S."/>
            <person name="Gogarten J.P."/>
            <person name="Alloisio N."/>
            <person name="Bagnarol E."/>
            <person name="Bassi C.A."/>
            <person name="Berry A.M."/>
            <person name="Bickhart D.M."/>
            <person name="Choisne N."/>
            <person name="Couloux A."/>
            <person name="Cournoyer B."/>
            <person name="Cruveiller S."/>
            <person name="Daubin V."/>
            <person name="Demange N."/>
            <person name="Francino M.P."/>
            <person name="Goltsman E."/>
            <person name="Huang Y."/>
            <person name="Kopp O.R."/>
            <person name="Labarre L."/>
            <person name="Lapidus A."/>
            <person name="Lavire C."/>
            <person name="Marechal J."/>
            <person name="Martinez M."/>
            <person name="Mastronunzio J.E."/>
            <person name="Mullin B.C."/>
            <person name="Niemann J."/>
            <person name="Pujic P."/>
            <person name="Rawnsley T."/>
            <person name="Rouy Z."/>
            <person name="Schenowitz C."/>
            <person name="Sellstedt A."/>
            <person name="Tavares F."/>
            <person name="Tomkins J.P."/>
            <person name="Vallenet D."/>
            <person name="Valverde C."/>
            <person name="Wall L.G."/>
            <person name="Wang Y."/>
            <person name="Medigue C."/>
            <person name="Benson D.R."/>
        </authorList>
    </citation>
    <scope>NUCLEOTIDE SEQUENCE [LARGE SCALE GENOMIC DNA]</scope>
    <source>
        <strain evidence="2">DSM 45986 / CECT 9034 / ACN14a</strain>
    </source>
</reference>
<dbReference type="EMBL" id="CT573213">
    <property type="protein sequence ID" value="CAJ60157.1"/>
    <property type="molecule type" value="Genomic_DNA"/>
</dbReference>
<dbReference type="KEGG" id="fal:FRAAL1501"/>
<organism evidence="1 2">
    <name type="scientific">Frankia alni (strain DSM 45986 / CECT 9034 / ACN14a)</name>
    <dbReference type="NCBI Taxonomy" id="326424"/>
    <lineage>
        <taxon>Bacteria</taxon>
        <taxon>Bacillati</taxon>
        <taxon>Actinomycetota</taxon>
        <taxon>Actinomycetes</taxon>
        <taxon>Frankiales</taxon>
        <taxon>Frankiaceae</taxon>
        <taxon>Frankia</taxon>
    </lineage>
</organism>
<evidence type="ECO:0000313" key="1">
    <source>
        <dbReference type="EMBL" id="CAJ60157.1"/>
    </source>
</evidence>